<accession>A0A5C5XCF2</accession>
<organism evidence="2 3">
    <name type="scientific">Rubinisphaera italica</name>
    <dbReference type="NCBI Taxonomy" id="2527969"/>
    <lineage>
        <taxon>Bacteria</taxon>
        <taxon>Pseudomonadati</taxon>
        <taxon>Planctomycetota</taxon>
        <taxon>Planctomycetia</taxon>
        <taxon>Planctomycetales</taxon>
        <taxon>Planctomycetaceae</taxon>
        <taxon>Rubinisphaera</taxon>
    </lineage>
</organism>
<keyword evidence="1" id="KW-1133">Transmembrane helix</keyword>
<feature type="transmembrane region" description="Helical" evidence="1">
    <location>
        <begin position="70"/>
        <end position="93"/>
    </location>
</feature>
<keyword evidence="1" id="KW-0812">Transmembrane</keyword>
<dbReference type="Proteomes" id="UP000316095">
    <property type="component" value="Unassembled WGS sequence"/>
</dbReference>
<protein>
    <recommendedName>
        <fullName evidence="4">Peptidase family M50</fullName>
    </recommendedName>
</protein>
<comment type="caution">
    <text evidence="2">The sequence shown here is derived from an EMBL/GenBank/DDBJ whole genome shotgun (WGS) entry which is preliminary data.</text>
</comment>
<proteinExistence type="predicted"/>
<gene>
    <name evidence="2" type="ORF">Pan54_08340</name>
</gene>
<feature type="transmembrane region" description="Helical" evidence="1">
    <location>
        <begin position="143"/>
        <end position="163"/>
    </location>
</feature>
<feature type="transmembrane region" description="Helical" evidence="1">
    <location>
        <begin position="12"/>
        <end position="30"/>
    </location>
</feature>
<evidence type="ECO:0000313" key="2">
    <source>
        <dbReference type="EMBL" id="TWT60121.1"/>
    </source>
</evidence>
<keyword evidence="1" id="KW-0472">Membrane</keyword>
<evidence type="ECO:0000256" key="1">
    <source>
        <dbReference type="SAM" id="Phobius"/>
    </source>
</evidence>
<dbReference type="AlphaFoldDB" id="A0A5C5XCF2"/>
<name>A0A5C5XCF2_9PLAN</name>
<dbReference type="OrthoDB" id="291594at2"/>
<evidence type="ECO:0008006" key="4">
    <source>
        <dbReference type="Google" id="ProtNLM"/>
    </source>
</evidence>
<keyword evidence="3" id="KW-1185">Reference proteome</keyword>
<feature type="transmembrane region" description="Helical" evidence="1">
    <location>
        <begin position="37"/>
        <end position="58"/>
    </location>
</feature>
<dbReference type="EMBL" id="SJPG01000001">
    <property type="protein sequence ID" value="TWT60121.1"/>
    <property type="molecule type" value="Genomic_DNA"/>
</dbReference>
<dbReference type="RefSeq" id="WP_146502274.1">
    <property type="nucleotide sequence ID" value="NZ_SJPG01000001.1"/>
</dbReference>
<reference evidence="2 3" key="1">
    <citation type="submission" date="2019-02" db="EMBL/GenBank/DDBJ databases">
        <title>Deep-cultivation of Planctomycetes and their phenomic and genomic characterization uncovers novel biology.</title>
        <authorList>
            <person name="Wiegand S."/>
            <person name="Jogler M."/>
            <person name="Boedeker C."/>
            <person name="Pinto D."/>
            <person name="Vollmers J."/>
            <person name="Rivas-Marin E."/>
            <person name="Kohn T."/>
            <person name="Peeters S.H."/>
            <person name="Heuer A."/>
            <person name="Rast P."/>
            <person name="Oberbeckmann S."/>
            <person name="Bunk B."/>
            <person name="Jeske O."/>
            <person name="Meyerdierks A."/>
            <person name="Storesund J.E."/>
            <person name="Kallscheuer N."/>
            <person name="Luecker S."/>
            <person name="Lage O.M."/>
            <person name="Pohl T."/>
            <person name="Merkel B.J."/>
            <person name="Hornburger P."/>
            <person name="Mueller R.-W."/>
            <person name="Bruemmer F."/>
            <person name="Labrenz M."/>
            <person name="Spormann A.M."/>
            <person name="Op Den Camp H."/>
            <person name="Overmann J."/>
            <person name="Amann R."/>
            <person name="Jetten M.S.M."/>
            <person name="Mascher T."/>
            <person name="Medema M.H."/>
            <person name="Devos D.P."/>
            <person name="Kaster A.-K."/>
            <person name="Ovreas L."/>
            <person name="Rohde M."/>
            <person name="Galperin M.Y."/>
            <person name="Jogler C."/>
        </authorList>
    </citation>
    <scope>NUCLEOTIDE SEQUENCE [LARGE SCALE GENOMIC DNA]</scope>
    <source>
        <strain evidence="2 3">Pan54</strain>
    </source>
</reference>
<feature type="transmembrane region" description="Helical" evidence="1">
    <location>
        <begin position="105"/>
        <end position="123"/>
    </location>
</feature>
<sequence>MPISVEDSQSKLKPTKLGFGMIILILSWYGMEAVHELGHVVHALASGGIVNSVSIPLWGISCTHINPNPYAAFVVWGGPIWGSLIPITMWLVVKKYFRQPLLMNVVAFFAGFCCIANGAYLGIGWMDRAGDAGDLMREGVSVGWLIGFGVIACVSGLTIWHLWTNELRKKSVGQAVTDEV</sequence>
<evidence type="ECO:0000313" key="3">
    <source>
        <dbReference type="Proteomes" id="UP000316095"/>
    </source>
</evidence>